<dbReference type="AlphaFoldDB" id="A0A6M3KAB7"/>
<dbReference type="Gene3D" id="3.40.50.300">
    <property type="entry name" value="P-loop containing nucleotide triphosphate hydrolases"/>
    <property type="match status" value="1"/>
</dbReference>
<protein>
    <submittedName>
        <fullName evidence="1">Putative terminase</fullName>
    </submittedName>
</protein>
<reference evidence="1" key="1">
    <citation type="submission" date="2020-03" db="EMBL/GenBank/DDBJ databases">
        <title>The deep terrestrial virosphere.</title>
        <authorList>
            <person name="Holmfeldt K."/>
            <person name="Nilsson E."/>
            <person name="Simone D."/>
            <person name="Lopez-Fernandez M."/>
            <person name="Wu X."/>
            <person name="de Brujin I."/>
            <person name="Lundin D."/>
            <person name="Andersson A."/>
            <person name="Bertilsson S."/>
            <person name="Dopson M."/>
        </authorList>
    </citation>
    <scope>NUCLEOTIDE SEQUENCE</scope>
    <source>
        <strain evidence="1">MM415A01049</strain>
    </source>
</reference>
<dbReference type="Gene3D" id="3.30.420.240">
    <property type="match status" value="1"/>
</dbReference>
<dbReference type="EMBL" id="MT142344">
    <property type="protein sequence ID" value="QJA78591.1"/>
    <property type="molecule type" value="Genomic_DNA"/>
</dbReference>
<accession>A0A6M3KAB7</accession>
<evidence type="ECO:0000313" key="1">
    <source>
        <dbReference type="EMBL" id="QJA78591.1"/>
    </source>
</evidence>
<gene>
    <name evidence="1" type="ORF">MM415A01049_0003</name>
</gene>
<organism evidence="1">
    <name type="scientific">viral metagenome</name>
    <dbReference type="NCBI Taxonomy" id="1070528"/>
    <lineage>
        <taxon>unclassified sequences</taxon>
        <taxon>metagenomes</taxon>
        <taxon>organismal metagenomes</taxon>
    </lineage>
</organism>
<proteinExistence type="predicted"/>
<sequence>MPVEIISPMSMLDAMRLLMSDRILMMQTMLKIEDKARDLVPFILNPIQHDMIANATIRDVLVKPAQVGASTVQIADFMLDILTIPGTTAVIISYDEFITGRLLRKARVFYNMLKERIPSIPKMDHNSTYEMTFPDVNGSFYIGSARSFTFGRGEKIDDLLLDEYGFWQPGDAERIFASALQRVPLLPKTKVRILSTPNGEDNDFCETFRAAVEGKAIGKSVFKAHFYPWFIHPEYILTPDSPFCLPGDDEPELHNLLPEETALIQNFNVSYNQLRWRRYKQAEMGSLRRSGNTTLLFSQEYPEDQETCFLSAGSQAHDADTVNMKIRECYPAPDHISVVNPKNGQSVGVDIWERPESSQGYILSIDPGKAKSSESVAHIWYFTEGYIDQDKLEVSPRFKHCATLAGMYEEWEMAEFCMALGKFYGDAVIAPEDNLDTVSHLRTYPELYYREDLKDGKITKAIGWQTNGKTKPYMIGDISRHLDHIECYDIRFWSQCKNTRRDSSNKTGYVNVGCIDHYMAGGIAIVCRNAMPSAKGLVGSCGWDDDWGKD</sequence>
<name>A0A6M3KAB7_9ZZZZ</name>
<dbReference type="InterPro" id="IPR027417">
    <property type="entry name" value="P-loop_NTPase"/>
</dbReference>